<organism evidence="2 3">
    <name type="scientific">Patellaria atrata CBS 101060</name>
    <dbReference type="NCBI Taxonomy" id="1346257"/>
    <lineage>
        <taxon>Eukaryota</taxon>
        <taxon>Fungi</taxon>
        <taxon>Dikarya</taxon>
        <taxon>Ascomycota</taxon>
        <taxon>Pezizomycotina</taxon>
        <taxon>Dothideomycetes</taxon>
        <taxon>Dothideomycetes incertae sedis</taxon>
        <taxon>Patellariales</taxon>
        <taxon>Patellariaceae</taxon>
        <taxon>Patellaria</taxon>
    </lineage>
</organism>
<accession>A0A9P4VTV1</accession>
<gene>
    <name evidence="2" type="ORF">M501DRAFT_994516</name>
</gene>
<dbReference type="Proteomes" id="UP000799429">
    <property type="component" value="Unassembled WGS sequence"/>
</dbReference>
<keyword evidence="3" id="KW-1185">Reference proteome</keyword>
<dbReference type="AlphaFoldDB" id="A0A9P4VTV1"/>
<name>A0A9P4VTV1_9PEZI</name>
<comment type="caution">
    <text evidence="2">The sequence shown here is derived from an EMBL/GenBank/DDBJ whole genome shotgun (WGS) entry which is preliminary data.</text>
</comment>
<proteinExistence type="predicted"/>
<protein>
    <submittedName>
        <fullName evidence="2">Uncharacterized protein</fullName>
    </submittedName>
</protein>
<feature type="region of interest" description="Disordered" evidence="1">
    <location>
        <begin position="1"/>
        <end position="39"/>
    </location>
</feature>
<evidence type="ECO:0000256" key="1">
    <source>
        <dbReference type="SAM" id="MobiDB-lite"/>
    </source>
</evidence>
<dbReference type="EMBL" id="MU006089">
    <property type="protein sequence ID" value="KAF2843553.1"/>
    <property type="molecule type" value="Genomic_DNA"/>
</dbReference>
<feature type="compositionally biased region" description="Polar residues" evidence="1">
    <location>
        <begin position="27"/>
        <end position="37"/>
    </location>
</feature>
<evidence type="ECO:0000313" key="3">
    <source>
        <dbReference type="Proteomes" id="UP000799429"/>
    </source>
</evidence>
<reference evidence="2" key="1">
    <citation type="journal article" date="2020" name="Stud. Mycol.">
        <title>101 Dothideomycetes genomes: a test case for predicting lifestyles and emergence of pathogens.</title>
        <authorList>
            <person name="Haridas S."/>
            <person name="Albert R."/>
            <person name="Binder M."/>
            <person name="Bloem J."/>
            <person name="Labutti K."/>
            <person name="Salamov A."/>
            <person name="Andreopoulos B."/>
            <person name="Baker S."/>
            <person name="Barry K."/>
            <person name="Bills G."/>
            <person name="Bluhm B."/>
            <person name="Cannon C."/>
            <person name="Castanera R."/>
            <person name="Culley D."/>
            <person name="Daum C."/>
            <person name="Ezra D."/>
            <person name="Gonzalez J."/>
            <person name="Henrissat B."/>
            <person name="Kuo A."/>
            <person name="Liang C."/>
            <person name="Lipzen A."/>
            <person name="Lutzoni F."/>
            <person name="Magnuson J."/>
            <person name="Mondo S."/>
            <person name="Nolan M."/>
            <person name="Ohm R."/>
            <person name="Pangilinan J."/>
            <person name="Park H.-J."/>
            <person name="Ramirez L."/>
            <person name="Alfaro M."/>
            <person name="Sun H."/>
            <person name="Tritt A."/>
            <person name="Yoshinaga Y."/>
            <person name="Zwiers L.-H."/>
            <person name="Turgeon B."/>
            <person name="Goodwin S."/>
            <person name="Spatafora J."/>
            <person name="Crous P."/>
            <person name="Grigoriev I."/>
        </authorList>
    </citation>
    <scope>NUCLEOTIDE SEQUENCE</scope>
    <source>
        <strain evidence="2">CBS 101060</strain>
    </source>
</reference>
<evidence type="ECO:0000313" key="2">
    <source>
        <dbReference type="EMBL" id="KAF2843553.1"/>
    </source>
</evidence>
<dbReference type="OrthoDB" id="10042665at2759"/>
<sequence>MGPNYSRPKINEEDDASSNLPFDLLRPSQSLPEQVRSTGLDPADVTEECLLICCPTVAGFSLNEKLWGEIHHPTSCPSS</sequence>